<dbReference type="WBParaSite" id="MCU_012524-RA">
    <property type="protein sequence ID" value="MCU_012524-RA"/>
    <property type="gene ID" value="MCU_012524"/>
</dbReference>
<organism evidence="1">
    <name type="scientific">Mesocestoides corti</name>
    <name type="common">Flatworm</name>
    <dbReference type="NCBI Taxonomy" id="53468"/>
    <lineage>
        <taxon>Eukaryota</taxon>
        <taxon>Metazoa</taxon>
        <taxon>Spiralia</taxon>
        <taxon>Lophotrochozoa</taxon>
        <taxon>Platyhelminthes</taxon>
        <taxon>Cestoda</taxon>
        <taxon>Eucestoda</taxon>
        <taxon>Cyclophyllidea</taxon>
        <taxon>Mesocestoididae</taxon>
        <taxon>Mesocestoides</taxon>
    </lineage>
</organism>
<dbReference type="AlphaFoldDB" id="A0A5K3FWH7"/>
<evidence type="ECO:0000313" key="1">
    <source>
        <dbReference type="WBParaSite" id="MCU_012524-RA"/>
    </source>
</evidence>
<protein>
    <submittedName>
        <fullName evidence="1">DUF1015 domain-containing protein</fullName>
    </submittedName>
</protein>
<reference evidence="1" key="1">
    <citation type="submission" date="2019-11" db="UniProtKB">
        <authorList>
            <consortium name="WormBaseParasite"/>
        </authorList>
    </citation>
    <scope>IDENTIFICATION</scope>
</reference>
<accession>A0A5K3FWH7</accession>
<name>A0A5K3FWH7_MESCO</name>
<proteinExistence type="predicted"/>
<sequence>MAAQSKVHRLSSISPRDRYQNMYGNGEYICVECIRPPAEEIENNHVSVANYWLVPSCISEHVAVIELGQRRWNTLCRYRAFQAGVCFRLQWIVGKAIMFEQKQTVLLLSIFLSKTINKKTAKTVLLGGFCKNLTVVLWTYAKYSVTR</sequence>